<organism evidence="1 2">
    <name type="scientific">Polycladomyces abyssicola</name>
    <dbReference type="NCBI Taxonomy" id="1125966"/>
    <lineage>
        <taxon>Bacteria</taxon>
        <taxon>Bacillati</taxon>
        <taxon>Bacillota</taxon>
        <taxon>Bacilli</taxon>
        <taxon>Bacillales</taxon>
        <taxon>Thermoactinomycetaceae</taxon>
        <taxon>Polycladomyces</taxon>
    </lineage>
</organism>
<evidence type="ECO:0000313" key="2">
    <source>
        <dbReference type="Proteomes" id="UP000677436"/>
    </source>
</evidence>
<reference evidence="1" key="2">
    <citation type="journal article" date="2021" name="Microbiol. Resour. Announc.">
        <title>Complete Genome Sequence of Polycladomyces abyssicola JIR-001T, Isolated from Hemipelagic Sediment in Deep Seawater.</title>
        <authorList>
            <person name="Tsubouchi T."/>
            <person name="Kaneko Y."/>
        </authorList>
    </citation>
    <scope>NUCLEOTIDE SEQUENCE</scope>
    <source>
        <strain evidence="1">JIR-001</strain>
    </source>
</reference>
<sequence length="52" mass="5788">MFTGGDPGIRQSLQRMYEENPDFGAQMGLDQEIFAYISKAMDADKDKNGAQT</sequence>
<proteinExistence type="predicted"/>
<evidence type="ECO:0000313" key="1">
    <source>
        <dbReference type="EMBL" id="BCU81102.1"/>
    </source>
</evidence>
<gene>
    <name evidence="1" type="ORF">JIR001_08850</name>
</gene>
<accession>A0A8D5UD82</accession>
<dbReference type="Proteomes" id="UP000677436">
    <property type="component" value="Chromosome"/>
</dbReference>
<protein>
    <submittedName>
        <fullName evidence="1">Uncharacterized protein</fullName>
    </submittedName>
</protein>
<name>A0A8D5UD82_9BACL</name>
<dbReference type="KEGG" id="pabs:JIR001_08850"/>
<dbReference type="EMBL" id="AP024601">
    <property type="protein sequence ID" value="BCU81102.1"/>
    <property type="molecule type" value="Genomic_DNA"/>
</dbReference>
<dbReference type="AlphaFoldDB" id="A0A8D5UD82"/>
<reference evidence="1" key="1">
    <citation type="journal article" date="2013" name="Int. J. Syst. Evol. Microbiol.">
        <title>Polycladomyces abyssicola gen. nov., sp. nov., a thermophilic filamentous bacterium isolated from hemipelagic sediment.</title>
        <authorList>
            <person name="Tsubouchi T."/>
            <person name="Shimane Y."/>
            <person name="Mori K."/>
            <person name="Usui K."/>
            <person name="Hiraki T."/>
            <person name="Tame A."/>
            <person name="Uematsu K."/>
            <person name="Maruyama T."/>
            <person name="Hatada Y."/>
        </authorList>
    </citation>
    <scope>NUCLEOTIDE SEQUENCE</scope>
    <source>
        <strain evidence="1">JIR-001</strain>
    </source>
</reference>
<keyword evidence="2" id="KW-1185">Reference proteome</keyword>